<organism evidence="1 2">
    <name type="scientific">Ilyodon furcidens</name>
    <name type="common">goldbreast splitfin</name>
    <dbReference type="NCBI Taxonomy" id="33524"/>
    <lineage>
        <taxon>Eukaryota</taxon>
        <taxon>Metazoa</taxon>
        <taxon>Chordata</taxon>
        <taxon>Craniata</taxon>
        <taxon>Vertebrata</taxon>
        <taxon>Euteleostomi</taxon>
        <taxon>Actinopterygii</taxon>
        <taxon>Neopterygii</taxon>
        <taxon>Teleostei</taxon>
        <taxon>Neoteleostei</taxon>
        <taxon>Acanthomorphata</taxon>
        <taxon>Ovalentaria</taxon>
        <taxon>Atherinomorphae</taxon>
        <taxon>Cyprinodontiformes</taxon>
        <taxon>Goodeidae</taxon>
        <taxon>Ilyodon</taxon>
    </lineage>
</organism>
<accession>A0ABV0TGQ2</accession>
<proteinExistence type="predicted"/>
<comment type="caution">
    <text evidence="1">The sequence shown here is derived from an EMBL/GenBank/DDBJ whole genome shotgun (WGS) entry which is preliminary data.</text>
</comment>
<evidence type="ECO:0000313" key="2">
    <source>
        <dbReference type="Proteomes" id="UP001482620"/>
    </source>
</evidence>
<protein>
    <submittedName>
        <fullName evidence="1">Uncharacterized protein</fullName>
    </submittedName>
</protein>
<sequence length="153" mass="17410">MSPCHFTLPVICLWQLKVDLICLYLVKEYSIIFYTVYSIVGHGEAGVCLQQCTGERQGPPWTGHQSIAGQHRDIQNKQPCSHSFTPMGNLERPIHQTVIFLDCGRKPEYPERTNARTGRTCKLHAERKLNQGPSCCKATVLRTRHRAATIKEY</sequence>
<dbReference type="EMBL" id="JAHRIQ010035122">
    <property type="protein sequence ID" value="MEQ2231961.1"/>
    <property type="molecule type" value="Genomic_DNA"/>
</dbReference>
<evidence type="ECO:0000313" key="1">
    <source>
        <dbReference type="EMBL" id="MEQ2231961.1"/>
    </source>
</evidence>
<name>A0ABV0TGQ2_9TELE</name>
<reference evidence="1 2" key="1">
    <citation type="submission" date="2021-06" db="EMBL/GenBank/DDBJ databases">
        <authorList>
            <person name="Palmer J.M."/>
        </authorList>
    </citation>
    <scope>NUCLEOTIDE SEQUENCE [LARGE SCALE GENOMIC DNA]</scope>
    <source>
        <strain evidence="2">if_2019</strain>
        <tissue evidence="1">Muscle</tissue>
    </source>
</reference>
<keyword evidence="2" id="KW-1185">Reference proteome</keyword>
<dbReference type="Proteomes" id="UP001482620">
    <property type="component" value="Unassembled WGS sequence"/>
</dbReference>
<gene>
    <name evidence="1" type="ORF">ILYODFUR_006077</name>
</gene>